<evidence type="ECO:0000256" key="1">
    <source>
        <dbReference type="SAM" id="MobiDB-lite"/>
    </source>
</evidence>
<sequence>MSYNNDQNAALSAQLSILLIGIAVLAFVFIAAAVVACVFISMVALFAWEKPKRVGSILFTPFKARLILLSGVMSSVGCPFGVLAVQLIMGEDFVPHFYLIAAVGGYAFGSLFSFYFGDEEDDDVQPVVPEPRQIVQQLPPQPPQPRQPFHYASWNDEEEHQ</sequence>
<protein>
    <submittedName>
        <fullName evidence="3">Uncharacterized protein</fullName>
    </submittedName>
</protein>
<keyword evidence="2" id="KW-0472">Membrane</keyword>
<proteinExistence type="predicted"/>
<keyword evidence="2" id="KW-0812">Transmembrane</keyword>
<keyword evidence="2" id="KW-1133">Transmembrane helix</keyword>
<reference evidence="3 4" key="1">
    <citation type="journal article" date="2018" name="Int. J. Syst. Bacteriol.">
        <title>Oceaniradius stylonemae gen. nov., sp. nov., isolated from a red alga, Stylonema cornu-cervi.</title>
        <authorList>
            <person name="Jeong S."/>
        </authorList>
    </citation>
    <scope>NUCLEOTIDE SEQUENCE [LARGE SCALE GENOMIC DNA]</scope>
    <source>
        <strain evidence="3 4">StC1</strain>
    </source>
</reference>
<feature type="region of interest" description="Disordered" evidence="1">
    <location>
        <begin position="123"/>
        <end position="161"/>
    </location>
</feature>
<feature type="transmembrane region" description="Helical" evidence="2">
    <location>
        <begin position="15"/>
        <end position="46"/>
    </location>
</feature>
<organism evidence="3 4">
    <name type="scientific">Oceaniradius stylonematis</name>
    <dbReference type="NCBI Taxonomy" id="2184161"/>
    <lineage>
        <taxon>Bacteria</taxon>
        <taxon>Pseudomonadati</taxon>
        <taxon>Pseudomonadota</taxon>
        <taxon>Alphaproteobacteria</taxon>
        <taxon>Hyphomicrobiales</taxon>
        <taxon>Ahrensiaceae</taxon>
        <taxon>Oceaniradius</taxon>
    </lineage>
</organism>
<dbReference type="EMBL" id="QFWV02000004">
    <property type="protein sequence ID" value="RKF06994.1"/>
    <property type="molecule type" value="Genomic_DNA"/>
</dbReference>
<gene>
    <name evidence="3" type="ORF">DEM25_003685</name>
</gene>
<dbReference type="RefSeq" id="WP_109769322.1">
    <property type="nucleotide sequence ID" value="NZ_QFWV02000004.1"/>
</dbReference>
<feature type="transmembrane region" description="Helical" evidence="2">
    <location>
        <begin position="95"/>
        <end position="116"/>
    </location>
</feature>
<accession>A0A3A8AK13</accession>
<keyword evidence="4" id="KW-1185">Reference proteome</keyword>
<feature type="transmembrane region" description="Helical" evidence="2">
    <location>
        <begin position="66"/>
        <end position="89"/>
    </location>
</feature>
<feature type="compositionally biased region" description="Low complexity" evidence="1">
    <location>
        <begin position="125"/>
        <end position="138"/>
    </location>
</feature>
<name>A0A3A8AK13_9HYPH</name>
<evidence type="ECO:0000313" key="4">
    <source>
        <dbReference type="Proteomes" id="UP000246132"/>
    </source>
</evidence>
<evidence type="ECO:0000256" key="2">
    <source>
        <dbReference type="SAM" id="Phobius"/>
    </source>
</evidence>
<comment type="caution">
    <text evidence="3">The sequence shown here is derived from an EMBL/GenBank/DDBJ whole genome shotgun (WGS) entry which is preliminary data.</text>
</comment>
<dbReference type="AlphaFoldDB" id="A0A3A8AK13"/>
<dbReference type="Proteomes" id="UP000246132">
    <property type="component" value="Unassembled WGS sequence"/>
</dbReference>
<evidence type="ECO:0000313" key="3">
    <source>
        <dbReference type="EMBL" id="RKF06994.1"/>
    </source>
</evidence>